<organism evidence="1 2">
    <name type="scientific">Jatropha curcas</name>
    <name type="common">Barbados nut</name>
    <dbReference type="NCBI Taxonomy" id="180498"/>
    <lineage>
        <taxon>Eukaryota</taxon>
        <taxon>Viridiplantae</taxon>
        <taxon>Streptophyta</taxon>
        <taxon>Embryophyta</taxon>
        <taxon>Tracheophyta</taxon>
        <taxon>Spermatophyta</taxon>
        <taxon>Magnoliopsida</taxon>
        <taxon>eudicotyledons</taxon>
        <taxon>Gunneridae</taxon>
        <taxon>Pentapetalae</taxon>
        <taxon>rosids</taxon>
        <taxon>fabids</taxon>
        <taxon>Malpighiales</taxon>
        <taxon>Euphorbiaceae</taxon>
        <taxon>Crotonoideae</taxon>
        <taxon>Jatropheae</taxon>
        <taxon>Jatropha</taxon>
    </lineage>
</organism>
<dbReference type="OrthoDB" id="1057637at2759"/>
<proteinExistence type="predicted"/>
<protein>
    <submittedName>
        <fullName evidence="1">Uncharacterized protein</fullName>
    </submittedName>
</protein>
<keyword evidence="2" id="KW-1185">Reference proteome</keyword>
<gene>
    <name evidence="1" type="ORF">JCGZ_12175</name>
</gene>
<name>A0A067KCZ1_JATCU</name>
<dbReference type="Proteomes" id="UP000027138">
    <property type="component" value="Unassembled WGS sequence"/>
</dbReference>
<reference evidence="1 2" key="1">
    <citation type="journal article" date="2014" name="PLoS ONE">
        <title>Global Analysis of Gene Expression Profiles in Physic Nut (Jatropha curcas L.) Seedlings Exposed to Salt Stress.</title>
        <authorList>
            <person name="Zhang L."/>
            <person name="Zhang C."/>
            <person name="Wu P."/>
            <person name="Chen Y."/>
            <person name="Li M."/>
            <person name="Jiang H."/>
            <person name="Wu G."/>
        </authorList>
    </citation>
    <scope>NUCLEOTIDE SEQUENCE [LARGE SCALE GENOMIC DNA]</scope>
    <source>
        <strain evidence="2">cv. GZQX0401</strain>
        <tissue evidence="1">Young leaves</tissue>
    </source>
</reference>
<dbReference type="AlphaFoldDB" id="A0A067KCZ1"/>
<accession>A0A067KCZ1</accession>
<evidence type="ECO:0000313" key="1">
    <source>
        <dbReference type="EMBL" id="KDP32883.1"/>
    </source>
</evidence>
<evidence type="ECO:0000313" key="2">
    <source>
        <dbReference type="Proteomes" id="UP000027138"/>
    </source>
</evidence>
<sequence>MEMMRIEPFVKSKNGSVFPKKRKLVKSMVFASLIQSLASLCSSCFYRGAANKPSCLKKSSPPKVANVAD</sequence>
<dbReference type="EMBL" id="KK914570">
    <property type="protein sequence ID" value="KDP32883.1"/>
    <property type="molecule type" value="Genomic_DNA"/>
</dbReference>